<accession>A0A2N5XW39</accession>
<feature type="compositionally biased region" description="Polar residues" evidence="1">
    <location>
        <begin position="96"/>
        <end position="121"/>
    </location>
</feature>
<name>A0A2N5XW39_9HYPH</name>
<evidence type="ECO:0000313" key="3">
    <source>
        <dbReference type="EMBL" id="PLW78711.1"/>
    </source>
</evidence>
<feature type="chain" id="PRO_5014891825" description="Auto-transporter adhesin head GIN domain-containing protein" evidence="2">
    <location>
        <begin position="37"/>
        <end position="388"/>
    </location>
</feature>
<keyword evidence="4" id="KW-1185">Reference proteome</keyword>
<dbReference type="AlphaFoldDB" id="A0A2N5XW39"/>
<gene>
    <name evidence="3" type="ORF">C0081_00210</name>
</gene>
<keyword evidence="2" id="KW-0732">Signal</keyword>
<sequence>MTRRDPFTQSSHLPFAIVCLIVLMIAAMLTSGSALAQSENTPMSLGDVLQKSTQGAPAPRVYLKLPQTVPIPRNNPVRTNPAAATQPAGPGQIAPNTTTGQSSQGEPARTTESPTVEQAETQEPAPPKIQPGGIAKLKLEALLSSDGQVLQRGVNWRVFEEKRDKNSRLPLLHNVDGGSIDLELDPGSYVVYAGYGYANLTKRIVLEKAGNYSESFNLQAGAVRLNAVATGDVPLDASILTFDIYNRDTTDGDTQKLLVQNVKPEHVVKLTEGTYHVVSSYGASNAKVRGDIEILSGKLINVTMIHSAAKVTLRLVSEPGGEALANTVWTVLTPGGDVVKRAIGAFPTLALTAGDYTAIAKQNDEVYNRDFSVDSGLDRDIEVLAKVQ</sequence>
<proteinExistence type="predicted"/>
<evidence type="ECO:0000313" key="4">
    <source>
        <dbReference type="Proteomes" id="UP000234881"/>
    </source>
</evidence>
<comment type="caution">
    <text evidence="3">The sequence shown here is derived from an EMBL/GenBank/DDBJ whole genome shotgun (WGS) entry which is preliminary data.</text>
</comment>
<dbReference type="EMBL" id="PKUQ01000001">
    <property type="protein sequence ID" value="PLW78711.1"/>
    <property type="molecule type" value="Genomic_DNA"/>
</dbReference>
<feature type="region of interest" description="Disordered" evidence="1">
    <location>
        <begin position="65"/>
        <end position="131"/>
    </location>
</feature>
<evidence type="ECO:0008006" key="5">
    <source>
        <dbReference type="Google" id="ProtNLM"/>
    </source>
</evidence>
<feature type="compositionally biased region" description="Low complexity" evidence="1">
    <location>
        <begin position="81"/>
        <end position="95"/>
    </location>
</feature>
<evidence type="ECO:0000256" key="1">
    <source>
        <dbReference type="SAM" id="MobiDB-lite"/>
    </source>
</evidence>
<dbReference type="Proteomes" id="UP000234881">
    <property type="component" value="Unassembled WGS sequence"/>
</dbReference>
<evidence type="ECO:0000256" key="2">
    <source>
        <dbReference type="SAM" id="SignalP"/>
    </source>
</evidence>
<protein>
    <recommendedName>
        <fullName evidence="5">Auto-transporter adhesin head GIN domain-containing protein</fullName>
    </recommendedName>
</protein>
<reference evidence="3 4" key="1">
    <citation type="submission" date="2018-01" db="EMBL/GenBank/DDBJ databases">
        <title>The draft genome sequence of Cohaesibacter sp. H1304.</title>
        <authorList>
            <person name="Wang N.-N."/>
            <person name="Du Z.-J."/>
        </authorList>
    </citation>
    <scope>NUCLEOTIDE SEQUENCE [LARGE SCALE GENOMIC DNA]</scope>
    <source>
        <strain evidence="3 4">H1304</strain>
    </source>
</reference>
<feature type="signal peptide" evidence="2">
    <location>
        <begin position="1"/>
        <end position="36"/>
    </location>
</feature>
<organism evidence="3 4">
    <name type="scientific">Cohaesibacter celericrescens</name>
    <dbReference type="NCBI Taxonomy" id="2067669"/>
    <lineage>
        <taxon>Bacteria</taxon>
        <taxon>Pseudomonadati</taxon>
        <taxon>Pseudomonadota</taxon>
        <taxon>Alphaproteobacteria</taxon>
        <taxon>Hyphomicrobiales</taxon>
        <taxon>Cohaesibacteraceae</taxon>
    </lineage>
</organism>